<evidence type="ECO:0000313" key="2">
    <source>
        <dbReference type="EMBL" id="KIG14299.1"/>
    </source>
</evidence>
<comment type="caution">
    <text evidence="2">The sequence shown here is derived from an EMBL/GenBank/DDBJ whole genome shotgun (WGS) entry which is preliminary data.</text>
</comment>
<dbReference type="Proteomes" id="UP000031599">
    <property type="component" value="Unassembled WGS sequence"/>
</dbReference>
<keyword evidence="1" id="KW-1133">Transmembrane helix</keyword>
<dbReference type="EMBL" id="JMCC02000075">
    <property type="protein sequence ID" value="KIG14299.1"/>
    <property type="molecule type" value="Genomic_DNA"/>
</dbReference>
<organism evidence="2 3">
    <name type="scientific">Enhygromyxa salina</name>
    <dbReference type="NCBI Taxonomy" id="215803"/>
    <lineage>
        <taxon>Bacteria</taxon>
        <taxon>Pseudomonadati</taxon>
        <taxon>Myxococcota</taxon>
        <taxon>Polyangia</taxon>
        <taxon>Nannocystales</taxon>
        <taxon>Nannocystaceae</taxon>
        <taxon>Enhygromyxa</taxon>
    </lineage>
</organism>
<feature type="transmembrane region" description="Helical" evidence="1">
    <location>
        <begin position="114"/>
        <end position="131"/>
    </location>
</feature>
<dbReference type="AlphaFoldDB" id="A0A0C1Z9Q1"/>
<sequence>MDPSQINYLAVGAAALSSFLIGGLWYSPILFAKAWMREAGLSEDELSKGVGRTFGVSFLISVVIALNLAFFLGPDVTLVTGMTYGALASVWVGGSMAITFSFERRSLVLTLIDAGYHAVAYTVMGAIIGAWH</sequence>
<evidence type="ECO:0000313" key="3">
    <source>
        <dbReference type="Proteomes" id="UP000031599"/>
    </source>
</evidence>
<dbReference type="RefSeq" id="WP_052553884.1">
    <property type="nucleotide sequence ID" value="NZ_JMCC02000075.1"/>
</dbReference>
<accession>A0A0C1Z9Q1</accession>
<gene>
    <name evidence="2" type="ORF">DB30_06901</name>
</gene>
<feature type="transmembrane region" description="Helical" evidence="1">
    <location>
        <begin position="53"/>
        <end position="72"/>
    </location>
</feature>
<feature type="transmembrane region" description="Helical" evidence="1">
    <location>
        <begin position="6"/>
        <end position="32"/>
    </location>
</feature>
<dbReference type="InterPro" id="IPR013879">
    <property type="entry name" value="DUF1761"/>
</dbReference>
<evidence type="ECO:0008006" key="4">
    <source>
        <dbReference type="Google" id="ProtNLM"/>
    </source>
</evidence>
<reference evidence="2 3" key="1">
    <citation type="submission" date="2014-12" db="EMBL/GenBank/DDBJ databases">
        <title>Genome assembly of Enhygromyxa salina DSM 15201.</title>
        <authorList>
            <person name="Sharma G."/>
            <person name="Subramanian S."/>
        </authorList>
    </citation>
    <scope>NUCLEOTIDE SEQUENCE [LARGE SCALE GENOMIC DNA]</scope>
    <source>
        <strain evidence="2 3">DSM 15201</strain>
    </source>
</reference>
<keyword evidence="1" id="KW-0472">Membrane</keyword>
<dbReference type="Pfam" id="PF08570">
    <property type="entry name" value="DUF1761"/>
    <property type="match status" value="1"/>
</dbReference>
<evidence type="ECO:0000256" key="1">
    <source>
        <dbReference type="SAM" id="Phobius"/>
    </source>
</evidence>
<name>A0A0C1Z9Q1_9BACT</name>
<protein>
    <recommendedName>
        <fullName evidence="4">DUF1761 domain-containing protein</fullName>
    </recommendedName>
</protein>
<feature type="transmembrane region" description="Helical" evidence="1">
    <location>
        <begin position="84"/>
        <end position="102"/>
    </location>
</feature>
<proteinExistence type="predicted"/>
<keyword evidence="1" id="KW-0812">Transmembrane</keyword>